<sequence>MPLNFNELISSALPPDIEMPSGLKEDVEYIFSVTYTDPDAMDVAEFAKAAGRAVEKEGRN</sequence>
<reference evidence="1" key="1">
    <citation type="submission" date="2018-05" db="EMBL/GenBank/DDBJ databases">
        <authorList>
            <person name="Lanie J.A."/>
            <person name="Ng W.-L."/>
            <person name="Kazmierczak K.M."/>
            <person name="Andrzejewski T.M."/>
            <person name="Davidsen T.M."/>
            <person name="Wayne K.J."/>
            <person name="Tettelin H."/>
            <person name="Glass J.I."/>
            <person name="Rusch D."/>
            <person name="Podicherti R."/>
            <person name="Tsui H.-C.T."/>
            <person name="Winkler M.E."/>
        </authorList>
    </citation>
    <scope>NUCLEOTIDE SEQUENCE</scope>
</reference>
<organism evidence="1">
    <name type="scientific">marine metagenome</name>
    <dbReference type="NCBI Taxonomy" id="408172"/>
    <lineage>
        <taxon>unclassified sequences</taxon>
        <taxon>metagenomes</taxon>
        <taxon>ecological metagenomes</taxon>
    </lineage>
</organism>
<feature type="non-terminal residue" evidence="1">
    <location>
        <position position="60"/>
    </location>
</feature>
<accession>A0A382BE70</accession>
<gene>
    <name evidence="1" type="ORF">METZ01_LOCUS164950</name>
</gene>
<dbReference type="AlphaFoldDB" id="A0A382BE70"/>
<dbReference type="EMBL" id="UINC01029417">
    <property type="protein sequence ID" value="SVB12096.1"/>
    <property type="molecule type" value="Genomic_DNA"/>
</dbReference>
<proteinExistence type="predicted"/>
<protein>
    <submittedName>
        <fullName evidence="1">Uncharacterized protein</fullName>
    </submittedName>
</protein>
<name>A0A382BE70_9ZZZZ</name>
<evidence type="ECO:0000313" key="1">
    <source>
        <dbReference type="EMBL" id="SVB12096.1"/>
    </source>
</evidence>